<dbReference type="AlphaFoldDB" id="A0A9P1IH76"/>
<comment type="caution">
    <text evidence="3">The sequence shown here is derived from an EMBL/GenBank/DDBJ whole genome shotgun (WGS) entry which is preliminary data.</text>
</comment>
<comment type="similarity">
    <text evidence="1">Belongs to the TIP41 family.</text>
</comment>
<accession>A0A9P1IH76</accession>
<evidence type="ECO:0000256" key="1">
    <source>
        <dbReference type="ARBA" id="ARBA00006658"/>
    </source>
</evidence>
<sequence length="162" mass="18426">MFTPPTTRMPATGNGKRSMEEVMVRAAEHAKKEETFQKGGFEFISRAGHILESQCHHSEGIGEDKCLKCVYNRELKLEELPEMVFARNSLTIKFGKNGSIEFNALDALKMVIDDKLPDVQVGASNVWQSARSERIKQITTQHKPFDWTFTTKYRGTVENCQI</sequence>
<dbReference type="OrthoDB" id="10253878at2759"/>
<dbReference type="Pfam" id="PF04176">
    <property type="entry name" value="TIP41"/>
    <property type="match status" value="1"/>
</dbReference>
<dbReference type="GO" id="GO:0005829">
    <property type="term" value="C:cytosol"/>
    <property type="evidence" value="ECO:0007669"/>
    <property type="project" value="TreeGrafter"/>
</dbReference>
<dbReference type="InterPro" id="IPR007303">
    <property type="entry name" value="TIP41-like"/>
</dbReference>
<dbReference type="GO" id="GO:0031929">
    <property type="term" value="P:TOR signaling"/>
    <property type="evidence" value="ECO:0007669"/>
    <property type="project" value="TreeGrafter"/>
</dbReference>
<name>A0A9P1IH76_9PELO</name>
<organism evidence="3 4">
    <name type="scientific">Caenorhabditis angaria</name>
    <dbReference type="NCBI Taxonomy" id="860376"/>
    <lineage>
        <taxon>Eukaryota</taxon>
        <taxon>Metazoa</taxon>
        <taxon>Ecdysozoa</taxon>
        <taxon>Nematoda</taxon>
        <taxon>Chromadorea</taxon>
        <taxon>Rhabditida</taxon>
        <taxon>Rhabditina</taxon>
        <taxon>Rhabditomorpha</taxon>
        <taxon>Rhabditoidea</taxon>
        <taxon>Rhabditidae</taxon>
        <taxon>Peloderinae</taxon>
        <taxon>Caenorhabditis</taxon>
    </lineage>
</organism>
<proteinExistence type="inferred from homology"/>
<dbReference type="PANTHER" id="PTHR21021:SF16">
    <property type="entry name" value="TIP41-LIKE PROTEIN"/>
    <property type="match status" value="1"/>
</dbReference>
<evidence type="ECO:0000256" key="2">
    <source>
        <dbReference type="ARBA" id="ARBA00018951"/>
    </source>
</evidence>
<dbReference type="EMBL" id="CANHGI010000003">
    <property type="protein sequence ID" value="CAI5444813.1"/>
    <property type="molecule type" value="Genomic_DNA"/>
</dbReference>
<keyword evidence="4" id="KW-1185">Reference proteome</keyword>
<dbReference type="InterPro" id="IPR051330">
    <property type="entry name" value="Phosphatase_reg/MetRdx"/>
</dbReference>
<gene>
    <name evidence="3" type="ORF">CAMP_LOCUS7450</name>
</gene>
<dbReference type="Proteomes" id="UP001152747">
    <property type="component" value="Unassembled WGS sequence"/>
</dbReference>
<dbReference type="PANTHER" id="PTHR21021">
    <property type="entry name" value="GAF/PUTATIVE CYTOSKELETAL PROTEIN"/>
    <property type="match status" value="1"/>
</dbReference>
<evidence type="ECO:0000313" key="3">
    <source>
        <dbReference type="EMBL" id="CAI5444813.1"/>
    </source>
</evidence>
<reference evidence="3" key="1">
    <citation type="submission" date="2022-11" db="EMBL/GenBank/DDBJ databases">
        <authorList>
            <person name="Kikuchi T."/>
        </authorList>
    </citation>
    <scope>NUCLEOTIDE SEQUENCE</scope>
    <source>
        <strain evidence="3">PS1010</strain>
    </source>
</reference>
<protein>
    <recommendedName>
        <fullName evidence="2">TIP41-like protein</fullName>
    </recommendedName>
</protein>
<evidence type="ECO:0000313" key="4">
    <source>
        <dbReference type="Proteomes" id="UP001152747"/>
    </source>
</evidence>